<evidence type="ECO:0000256" key="2">
    <source>
        <dbReference type="ARBA" id="ARBA00023043"/>
    </source>
</evidence>
<keyword evidence="2" id="KW-0040">ANK repeat</keyword>
<dbReference type="EMBL" id="MU007063">
    <property type="protein sequence ID" value="KAF2426607.1"/>
    <property type="molecule type" value="Genomic_DNA"/>
</dbReference>
<dbReference type="Proteomes" id="UP000800235">
    <property type="component" value="Unassembled WGS sequence"/>
</dbReference>
<keyword evidence="1" id="KW-0677">Repeat</keyword>
<evidence type="ECO:0000313" key="4">
    <source>
        <dbReference type="Proteomes" id="UP000800235"/>
    </source>
</evidence>
<dbReference type="InterPro" id="IPR036770">
    <property type="entry name" value="Ankyrin_rpt-contain_sf"/>
</dbReference>
<accession>A0A9P4TV54</accession>
<name>A0A9P4TV54_9PEZI</name>
<dbReference type="AlphaFoldDB" id="A0A9P4TV54"/>
<dbReference type="SUPFAM" id="SSF48403">
    <property type="entry name" value="Ankyrin repeat"/>
    <property type="match status" value="1"/>
</dbReference>
<dbReference type="PANTHER" id="PTHR24198:SF165">
    <property type="entry name" value="ANKYRIN REPEAT-CONTAINING PROTEIN-RELATED"/>
    <property type="match status" value="1"/>
</dbReference>
<dbReference type="InterPro" id="IPR002110">
    <property type="entry name" value="Ankyrin_rpt"/>
</dbReference>
<keyword evidence="4" id="KW-1185">Reference proteome</keyword>
<dbReference type="PANTHER" id="PTHR24198">
    <property type="entry name" value="ANKYRIN REPEAT AND PROTEIN KINASE DOMAIN-CONTAINING PROTEIN"/>
    <property type="match status" value="1"/>
</dbReference>
<sequence>MTKISLSDRRVFHNYMALLSSAAYYSCLAKLFHHNEDWQDEMKFQDHLFLGAIIINSKVVLEDMLENGYLLWDLQPRRYSYACSSLLGDPFYVAAHHGRTEILGLLLLDAPRGCKQIAELQDYAISTSFMSAAFAGQLETVQFLYSWTWTFPQDGWHLHSQALCTPNVTIFNFIITTRRDKSLGISHLSDLLEKAVEGGWFWMARHLLMLGAKPRLSCLPTACRKGFTAIVHLLLEYKADTEGSVAQAVLSGQTKLVRILLDHGCDPNEGTPPPIVRAVQLEHMAIFKLLKERGAVLDTEHVSGQAIVLAHRNCLDSMLDLLEQNKLYWSAPPRPFKEYGPGELEHLFHCPALPMRPCVSCVGK</sequence>
<comment type="caution">
    <text evidence="3">The sequence shown here is derived from an EMBL/GenBank/DDBJ whole genome shotgun (WGS) entry which is preliminary data.</text>
</comment>
<organism evidence="3 4">
    <name type="scientific">Tothia fuscella</name>
    <dbReference type="NCBI Taxonomy" id="1048955"/>
    <lineage>
        <taxon>Eukaryota</taxon>
        <taxon>Fungi</taxon>
        <taxon>Dikarya</taxon>
        <taxon>Ascomycota</taxon>
        <taxon>Pezizomycotina</taxon>
        <taxon>Dothideomycetes</taxon>
        <taxon>Pleosporomycetidae</taxon>
        <taxon>Venturiales</taxon>
        <taxon>Cylindrosympodiaceae</taxon>
        <taxon>Tothia</taxon>
    </lineage>
</organism>
<dbReference type="Pfam" id="PF12796">
    <property type="entry name" value="Ank_2"/>
    <property type="match status" value="1"/>
</dbReference>
<protein>
    <submittedName>
        <fullName evidence="3">Ankyrin</fullName>
    </submittedName>
</protein>
<reference evidence="3" key="1">
    <citation type="journal article" date="2020" name="Stud. Mycol.">
        <title>101 Dothideomycetes genomes: a test case for predicting lifestyles and emergence of pathogens.</title>
        <authorList>
            <person name="Haridas S."/>
            <person name="Albert R."/>
            <person name="Binder M."/>
            <person name="Bloem J."/>
            <person name="Labutti K."/>
            <person name="Salamov A."/>
            <person name="Andreopoulos B."/>
            <person name="Baker S."/>
            <person name="Barry K."/>
            <person name="Bills G."/>
            <person name="Bluhm B."/>
            <person name="Cannon C."/>
            <person name="Castanera R."/>
            <person name="Culley D."/>
            <person name="Daum C."/>
            <person name="Ezra D."/>
            <person name="Gonzalez J."/>
            <person name="Henrissat B."/>
            <person name="Kuo A."/>
            <person name="Liang C."/>
            <person name="Lipzen A."/>
            <person name="Lutzoni F."/>
            <person name="Magnuson J."/>
            <person name="Mondo S."/>
            <person name="Nolan M."/>
            <person name="Ohm R."/>
            <person name="Pangilinan J."/>
            <person name="Park H.-J."/>
            <person name="Ramirez L."/>
            <person name="Alfaro M."/>
            <person name="Sun H."/>
            <person name="Tritt A."/>
            <person name="Yoshinaga Y."/>
            <person name="Zwiers L.-H."/>
            <person name="Turgeon B."/>
            <person name="Goodwin S."/>
            <person name="Spatafora J."/>
            <person name="Crous P."/>
            <person name="Grigoriev I."/>
        </authorList>
    </citation>
    <scope>NUCLEOTIDE SEQUENCE</scope>
    <source>
        <strain evidence="3">CBS 130266</strain>
    </source>
</reference>
<evidence type="ECO:0000313" key="3">
    <source>
        <dbReference type="EMBL" id="KAF2426607.1"/>
    </source>
</evidence>
<proteinExistence type="predicted"/>
<dbReference type="Gene3D" id="1.25.40.20">
    <property type="entry name" value="Ankyrin repeat-containing domain"/>
    <property type="match status" value="1"/>
</dbReference>
<gene>
    <name evidence="3" type="ORF">EJ08DRAFT_699901</name>
</gene>
<dbReference type="OrthoDB" id="4772757at2759"/>
<evidence type="ECO:0000256" key="1">
    <source>
        <dbReference type="ARBA" id="ARBA00022737"/>
    </source>
</evidence>